<dbReference type="STRING" id="314608.KT99_06192"/>
<dbReference type="SUPFAM" id="SSF49503">
    <property type="entry name" value="Cupredoxins"/>
    <property type="match status" value="1"/>
</dbReference>
<dbReference type="EMBL" id="ABIC01000001">
    <property type="protein sequence ID" value="EDQ02733.1"/>
    <property type="molecule type" value="Genomic_DNA"/>
</dbReference>
<keyword evidence="2" id="KW-1185">Reference proteome</keyword>
<dbReference type="Pfam" id="PF08985">
    <property type="entry name" value="DP-EP"/>
    <property type="match status" value="1"/>
</dbReference>
<proteinExistence type="predicted"/>
<comment type="caution">
    <text evidence="1">The sequence shown here is derived from an EMBL/GenBank/DDBJ whole genome shotgun (WGS) entry which is preliminary data.</text>
</comment>
<dbReference type="Gene3D" id="2.60.40.420">
    <property type="entry name" value="Cupredoxins - blue copper proteins"/>
    <property type="match status" value="1"/>
</dbReference>
<accession>A9CVT6</accession>
<evidence type="ECO:0000313" key="2">
    <source>
        <dbReference type="Proteomes" id="UP000005839"/>
    </source>
</evidence>
<protein>
    <submittedName>
        <fullName evidence="1">Uncharacterized protein</fullName>
    </submittedName>
</protein>
<name>A9CVT6_9GAMM</name>
<dbReference type="InterPro" id="IPR008972">
    <property type="entry name" value="Cupredoxin"/>
</dbReference>
<dbReference type="Proteomes" id="UP000005839">
    <property type="component" value="Unassembled WGS sequence"/>
</dbReference>
<dbReference type="RefSeq" id="WP_005495779.1">
    <property type="nucleotide sequence ID" value="NZ_ABIC01000001.1"/>
</dbReference>
<evidence type="ECO:0000313" key="1">
    <source>
        <dbReference type="EMBL" id="EDQ02733.1"/>
    </source>
</evidence>
<organism evidence="1 2">
    <name type="scientific">Shewanella benthica KT99</name>
    <dbReference type="NCBI Taxonomy" id="314608"/>
    <lineage>
        <taxon>Bacteria</taxon>
        <taxon>Pseudomonadati</taxon>
        <taxon>Pseudomonadota</taxon>
        <taxon>Gammaproteobacteria</taxon>
        <taxon>Alteromonadales</taxon>
        <taxon>Shewanellaceae</taxon>
        <taxon>Shewanella</taxon>
    </lineage>
</organism>
<reference evidence="1 2" key="1">
    <citation type="submission" date="2007-10" db="EMBL/GenBank/DDBJ databases">
        <authorList>
            <person name="Yayanos A."/>
            <person name="Ferriera S."/>
            <person name="Johnson J."/>
            <person name="Kravitz S."/>
            <person name="Halpern A."/>
            <person name="Remington K."/>
            <person name="Beeson K."/>
            <person name="Tran B."/>
            <person name="Rogers Y.-H."/>
            <person name="Friedman R."/>
            <person name="Venter J.C."/>
        </authorList>
    </citation>
    <scope>NUCLEOTIDE SEQUENCE [LARGE SCALE GENOMIC DNA]</scope>
    <source>
        <strain evidence="1 2">KT99</strain>
    </source>
</reference>
<dbReference type="InterPro" id="IPR015078">
    <property type="entry name" value="DP-EP"/>
</dbReference>
<sequence>MADINQLIAVQNYQILSLFGLQASIAEYPDALVLSDTDQLLTAPALPLCDAESPAYGFTNPFDAHIERVTISDDGQSIYLENNIDNLGVSKFQFIFTSEEGDLLLVSPDPQVVNRGSE</sequence>
<dbReference type="AlphaFoldDB" id="A9CVT6"/>
<gene>
    <name evidence="1" type="ORF">KT99_06192</name>
</gene>